<dbReference type="EMBL" id="JBHRTR010000011">
    <property type="protein sequence ID" value="MFC3226362.1"/>
    <property type="molecule type" value="Genomic_DNA"/>
</dbReference>
<dbReference type="GO" id="GO:0016740">
    <property type="term" value="F:transferase activity"/>
    <property type="evidence" value="ECO:0007669"/>
    <property type="project" value="UniProtKB-KW"/>
</dbReference>
<gene>
    <name evidence="1" type="ORF">ACFOGJ_03930</name>
</gene>
<dbReference type="RefSeq" id="WP_379898297.1">
    <property type="nucleotide sequence ID" value="NZ_JBHRTR010000011.1"/>
</dbReference>
<dbReference type="InterPro" id="IPR050509">
    <property type="entry name" value="CoA-transferase_III"/>
</dbReference>
<organism evidence="1 2">
    <name type="scientific">Marinibaculum pumilum</name>
    <dbReference type="NCBI Taxonomy" id="1766165"/>
    <lineage>
        <taxon>Bacteria</taxon>
        <taxon>Pseudomonadati</taxon>
        <taxon>Pseudomonadota</taxon>
        <taxon>Alphaproteobacteria</taxon>
        <taxon>Rhodospirillales</taxon>
        <taxon>Rhodospirillaceae</taxon>
        <taxon>Marinibaculum</taxon>
    </lineage>
</organism>
<reference evidence="2" key="1">
    <citation type="journal article" date="2019" name="Int. J. Syst. Evol. Microbiol.">
        <title>The Global Catalogue of Microorganisms (GCM) 10K type strain sequencing project: providing services to taxonomists for standard genome sequencing and annotation.</title>
        <authorList>
            <consortium name="The Broad Institute Genomics Platform"/>
            <consortium name="The Broad Institute Genome Sequencing Center for Infectious Disease"/>
            <person name="Wu L."/>
            <person name="Ma J."/>
        </authorList>
    </citation>
    <scope>NUCLEOTIDE SEQUENCE [LARGE SCALE GENOMIC DNA]</scope>
    <source>
        <strain evidence="2">KCTC 42964</strain>
    </source>
</reference>
<dbReference type="Gene3D" id="3.30.1540.10">
    <property type="entry name" value="formyl-coa transferase, domain 3"/>
    <property type="match status" value="1"/>
</dbReference>
<dbReference type="SUPFAM" id="SSF89796">
    <property type="entry name" value="CoA-transferase family III (CaiB/BaiF)"/>
    <property type="match status" value="1"/>
</dbReference>
<protein>
    <submittedName>
        <fullName evidence="1">CaiB/BaiF CoA transferase family protein</fullName>
    </submittedName>
</protein>
<dbReference type="Pfam" id="PF02515">
    <property type="entry name" value="CoA_transf_3"/>
    <property type="match status" value="1"/>
</dbReference>
<keyword evidence="2" id="KW-1185">Reference proteome</keyword>
<dbReference type="Gene3D" id="3.40.50.10540">
    <property type="entry name" value="Crotonobetainyl-coa:carnitine coa-transferase, domain 1"/>
    <property type="match status" value="1"/>
</dbReference>
<evidence type="ECO:0000313" key="2">
    <source>
        <dbReference type="Proteomes" id="UP001595528"/>
    </source>
</evidence>
<dbReference type="Proteomes" id="UP001595528">
    <property type="component" value="Unassembled WGS sequence"/>
</dbReference>
<name>A0ABV7KVM9_9PROT</name>
<keyword evidence="1" id="KW-0808">Transferase</keyword>
<dbReference type="InterPro" id="IPR044855">
    <property type="entry name" value="CoA-Trfase_III_dom3_sf"/>
</dbReference>
<comment type="caution">
    <text evidence="1">The sequence shown here is derived from an EMBL/GenBank/DDBJ whole genome shotgun (WGS) entry which is preliminary data.</text>
</comment>
<dbReference type="PANTHER" id="PTHR48228:SF5">
    <property type="entry name" value="ALPHA-METHYLACYL-COA RACEMASE"/>
    <property type="match status" value="1"/>
</dbReference>
<accession>A0ABV7KVM9</accession>
<dbReference type="InterPro" id="IPR003673">
    <property type="entry name" value="CoA-Trfase_fam_III"/>
</dbReference>
<sequence length="392" mass="41033">MKLSGVRVVDLSSFLPGPHLTMTMADHGAEVIKVEAPGRGDATRSIGPFDGGESVYFRNTNRGKRSIAVNLKSAAGREVVLRLAARSHVLLESYRPGVAARLGLDYAAVRAVAPQIVYCSLSAFGQDGPDRERPAHDLSVEALAGILSLGTGPDRPPGIPAVPAADVAASLMALSGILMALLRARETGEGDYLDVAMFDSLLAWTPHITGRLFADGQPPVSTEERLYGGAALYGVYATSDGGHVALGGSEIKFAENLLNALGRPDLIPLCRQPAGEAQAPVRAFLAETFAGRSRDEWTAWFADKDICFAPVLDLKEAFEGPLARQRGMLLEDGGGHRHIGVPMRFAAEPAQPDLAAPALGADGRAILADLGYDEGQVAALAADGAVALPEAG</sequence>
<proteinExistence type="predicted"/>
<dbReference type="PANTHER" id="PTHR48228">
    <property type="entry name" value="SUCCINYL-COA--D-CITRAMALATE COA-TRANSFERASE"/>
    <property type="match status" value="1"/>
</dbReference>
<dbReference type="InterPro" id="IPR023606">
    <property type="entry name" value="CoA-Trfase_III_dom_1_sf"/>
</dbReference>
<evidence type="ECO:0000313" key="1">
    <source>
        <dbReference type="EMBL" id="MFC3226362.1"/>
    </source>
</evidence>